<dbReference type="AlphaFoldDB" id="A0A7Z1A375"/>
<evidence type="ECO:0000313" key="2">
    <source>
        <dbReference type="EMBL" id="OAU99549.1"/>
    </source>
</evidence>
<dbReference type="Proteomes" id="UP000078446">
    <property type="component" value="Unassembled WGS sequence"/>
</dbReference>
<gene>
    <name evidence="2" type="ORF">AO382_1929</name>
</gene>
<name>A0A7Z1A375_MORCA</name>
<sequence>MFDNAKVLPKDRFDGRWRAGFISANKNSTPNNKHSPINQLNALTDFS</sequence>
<evidence type="ECO:0000313" key="3">
    <source>
        <dbReference type="Proteomes" id="UP000078446"/>
    </source>
</evidence>
<proteinExistence type="predicted"/>
<reference evidence="2 3" key="1">
    <citation type="journal article" date="2016" name="Genome Biol. Evol.">
        <title>Comparative Genomic Analyses of the Moraxella catarrhalis Serosensitive and Seroresistant Lineages Demonstrate Their Independent Evolution.</title>
        <authorList>
            <person name="Earl J.P."/>
            <person name="de Vries S.P."/>
            <person name="Ahmed A."/>
            <person name="Powell E."/>
            <person name="Schultz M.P."/>
            <person name="Hermans P.W."/>
            <person name="Hill D.J."/>
            <person name="Zhou Z."/>
            <person name="Constantinidou C.I."/>
            <person name="Hu F.Z."/>
            <person name="Bootsma H.J."/>
            <person name="Ehrlich G.D."/>
        </authorList>
    </citation>
    <scope>NUCLEOTIDE SEQUENCE [LARGE SCALE GENOMIC DNA]</scope>
    <source>
        <strain evidence="2 3">Z7574</strain>
    </source>
</reference>
<comment type="caution">
    <text evidence="2">The sequence shown here is derived from an EMBL/GenBank/DDBJ whole genome shotgun (WGS) entry which is preliminary data.</text>
</comment>
<evidence type="ECO:0000256" key="1">
    <source>
        <dbReference type="SAM" id="MobiDB-lite"/>
    </source>
</evidence>
<organism evidence="2 3">
    <name type="scientific">Moraxella catarrhalis</name>
    <name type="common">Branhamella catarrhalis</name>
    <dbReference type="NCBI Taxonomy" id="480"/>
    <lineage>
        <taxon>Bacteria</taxon>
        <taxon>Pseudomonadati</taxon>
        <taxon>Pseudomonadota</taxon>
        <taxon>Gammaproteobacteria</taxon>
        <taxon>Moraxellales</taxon>
        <taxon>Moraxellaceae</taxon>
        <taxon>Moraxella</taxon>
    </lineage>
</organism>
<protein>
    <submittedName>
        <fullName evidence="2">Uncharacterized protein</fullName>
    </submittedName>
</protein>
<dbReference type="EMBL" id="LXHE01000020">
    <property type="protein sequence ID" value="OAU99549.1"/>
    <property type="molecule type" value="Genomic_DNA"/>
</dbReference>
<feature type="region of interest" description="Disordered" evidence="1">
    <location>
        <begin position="24"/>
        <end position="47"/>
    </location>
</feature>
<accession>A0A7Z1A375</accession>